<keyword evidence="1" id="KW-1133">Transmembrane helix</keyword>
<dbReference type="RefSeq" id="WP_054601934.1">
    <property type="nucleotide sequence ID" value="NZ_CP011269.1"/>
</dbReference>
<dbReference type="Proteomes" id="UP001186041">
    <property type="component" value="Unassembled WGS sequence"/>
</dbReference>
<dbReference type="EMBL" id="UGQY01000001">
    <property type="protein sequence ID" value="STZ73286.1"/>
    <property type="molecule type" value="Genomic_DNA"/>
</dbReference>
<feature type="transmembrane region" description="Helical" evidence="1">
    <location>
        <begin position="48"/>
        <end position="67"/>
    </location>
</feature>
<dbReference type="EMBL" id="CP011269">
    <property type="protein sequence ID" value="ALI26181.1"/>
    <property type="molecule type" value="Genomic_DNA"/>
</dbReference>
<dbReference type="Proteomes" id="UP000255389">
    <property type="component" value="Unassembled WGS sequence"/>
</dbReference>
<reference evidence="2 5" key="1">
    <citation type="journal article" date="2015" name="MBio">
        <title>Enzymatic Degradation of Phenazines Can Generate Energy and Protect Sensitive Organisms from Toxicity.</title>
        <authorList>
            <person name="Costa K.C."/>
            <person name="Bergkessel M."/>
            <person name="Saunders S."/>
            <person name="Korlach J."/>
            <person name="Newman D.K."/>
        </authorList>
    </citation>
    <scope>NUCLEOTIDE SEQUENCE [LARGE SCALE GENOMIC DNA]</scope>
    <source>
        <strain evidence="2 5">CT6</strain>
    </source>
</reference>
<evidence type="ECO:0000313" key="4">
    <source>
        <dbReference type="EMBL" id="STZ73286.1"/>
    </source>
</evidence>
<dbReference type="PATRIC" id="fig|1766.6.peg.2322"/>
<gene>
    <name evidence="4" type="ORF">NCTC1542_00827</name>
    <name evidence="3" type="ORF">R4485_06445</name>
    <name evidence="2" type="ORF">XA26_23360</name>
</gene>
<dbReference type="Proteomes" id="UP000057134">
    <property type="component" value="Chromosome"/>
</dbReference>
<keyword evidence="1" id="KW-0812">Transmembrane</keyword>
<proteinExistence type="predicted"/>
<protein>
    <recommendedName>
        <fullName evidence="7">Transmembrane protein</fullName>
    </recommendedName>
</protein>
<keyword evidence="5" id="KW-1185">Reference proteome</keyword>
<dbReference type="KEGG" id="mft:XA26_23360"/>
<evidence type="ECO:0008006" key="7">
    <source>
        <dbReference type="Google" id="ProtNLM"/>
    </source>
</evidence>
<accession>A0A0N9Y9Q0</accession>
<keyword evidence="1" id="KW-0472">Membrane</keyword>
<reference evidence="4 6" key="2">
    <citation type="submission" date="2018-06" db="EMBL/GenBank/DDBJ databases">
        <authorList>
            <consortium name="Pathogen Informatics"/>
            <person name="Doyle S."/>
        </authorList>
    </citation>
    <scope>NUCLEOTIDE SEQUENCE [LARGE SCALE GENOMIC DNA]</scope>
    <source>
        <strain evidence="4 6">NCTC1542</strain>
    </source>
</reference>
<dbReference type="AlphaFoldDB" id="A0A0N9Y9Q0"/>
<feature type="transmembrane region" description="Helical" evidence="1">
    <location>
        <begin position="73"/>
        <end position="93"/>
    </location>
</feature>
<evidence type="ECO:0000256" key="1">
    <source>
        <dbReference type="SAM" id="Phobius"/>
    </source>
</evidence>
<name>A0A0N9Y9Q0_MYCFO</name>
<evidence type="ECO:0000313" key="5">
    <source>
        <dbReference type="Proteomes" id="UP000057134"/>
    </source>
</evidence>
<sequence length="222" mass="22487">MYTATPIPAVPTGPSSGGSTPHLWSAAATIAGLIGMALALFSLVPAATVVAGIGVAAGIVALLRTAAAHPLPAVAGTVISALAVAVSVVMLVAPALATPTTKSDSAGPSADLGGEEFMNENLEDVLANELQVDFGEVSITPWGSPRLSLTLTNKTDRTRSFYVTLGAFDSSGAQIATDDGAGALLGPHAIQKRIAFESVYDKSTAEKIKSATFKVVKVTRTL</sequence>
<dbReference type="STRING" id="1766.XA26_23360"/>
<feature type="transmembrane region" description="Helical" evidence="1">
    <location>
        <begin position="23"/>
        <end position="41"/>
    </location>
</feature>
<evidence type="ECO:0000313" key="6">
    <source>
        <dbReference type="Proteomes" id="UP000255389"/>
    </source>
</evidence>
<reference evidence="3" key="3">
    <citation type="submission" date="2023-10" db="EMBL/GenBank/DDBJ databases">
        <title>Mycolicibacterium fortuitum clinical isolates causing pulmonary infections in humans.</title>
        <authorList>
            <person name="Mejia-Ponce P.M."/>
            <person name="Zenteno-Cuevas R."/>
            <person name="Licona-Cassani C."/>
        </authorList>
    </citation>
    <scope>NUCLEOTIDE SEQUENCE</scope>
    <source>
        <strain evidence="3">M8</strain>
    </source>
</reference>
<evidence type="ECO:0000313" key="3">
    <source>
        <dbReference type="EMBL" id="MDV7289798.1"/>
    </source>
</evidence>
<evidence type="ECO:0000313" key="2">
    <source>
        <dbReference type="EMBL" id="ALI26181.1"/>
    </source>
</evidence>
<dbReference type="EMBL" id="JAWLVV010000003">
    <property type="protein sequence ID" value="MDV7289798.1"/>
    <property type="molecule type" value="Genomic_DNA"/>
</dbReference>
<organism evidence="2 5">
    <name type="scientific">Mycolicibacterium fortuitum</name>
    <name type="common">Mycobacterium fortuitum</name>
    <dbReference type="NCBI Taxonomy" id="1766"/>
    <lineage>
        <taxon>Bacteria</taxon>
        <taxon>Bacillati</taxon>
        <taxon>Actinomycetota</taxon>
        <taxon>Actinomycetes</taxon>
        <taxon>Mycobacteriales</taxon>
        <taxon>Mycobacteriaceae</taxon>
        <taxon>Mycolicibacterium</taxon>
    </lineage>
</organism>